<dbReference type="Gene3D" id="2.60.300.12">
    <property type="entry name" value="HesB-like domain"/>
    <property type="match status" value="1"/>
</dbReference>
<dbReference type="PANTHER" id="PTHR43011:SF1">
    <property type="entry name" value="IRON-SULFUR CLUSTER ASSEMBLY 2 HOMOLOG, MITOCHONDRIAL"/>
    <property type="match status" value="1"/>
</dbReference>
<dbReference type="EMBL" id="CP089983">
    <property type="protein sequence ID" value="WXB01318.1"/>
    <property type="molecule type" value="Genomic_DNA"/>
</dbReference>
<dbReference type="InterPro" id="IPR017870">
    <property type="entry name" value="FeS_cluster_insertion_CS"/>
</dbReference>
<dbReference type="PANTHER" id="PTHR43011">
    <property type="entry name" value="IRON-SULFUR CLUSTER ASSEMBLY 2 HOMOLOG, MITOCHONDRIAL"/>
    <property type="match status" value="1"/>
</dbReference>
<proteinExistence type="predicted"/>
<evidence type="ECO:0000313" key="2">
    <source>
        <dbReference type="EMBL" id="WXB01318.1"/>
    </source>
</evidence>
<name>A0ABZ2KU92_9BACT</name>
<dbReference type="InterPro" id="IPR035903">
    <property type="entry name" value="HesB-like_dom_sf"/>
</dbReference>
<dbReference type="Pfam" id="PF01521">
    <property type="entry name" value="Fe-S_biosyn"/>
    <property type="match status" value="1"/>
</dbReference>
<protein>
    <submittedName>
        <fullName evidence="2">Iron-sulfur cluster insertion protein ErpA</fullName>
    </submittedName>
</protein>
<sequence length="107" mass="11512">MITITEKAASKVKEIAAAEALEGQGLRLRVVGGGCAGFSYDLYFEDAIGEMDEEYESNGVKLYVDPLSHQYLEETEIDYVEGVHGSGFKFNNPNVKGTCGCGSSFSA</sequence>
<dbReference type="NCBIfam" id="NF010147">
    <property type="entry name" value="PRK13623.1"/>
    <property type="match status" value="1"/>
</dbReference>
<organism evidence="2 3">
    <name type="scientific">Pendulispora rubella</name>
    <dbReference type="NCBI Taxonomy" id="2741070"/>
    <lineage>
        <taxon>Bacteria</taxon>
        <taxon>Pseudomonadati</taxon>
        <taxon>Myxococcota</taxon>
        <taxon>Myxococcia</taxon>
        <taxon>Myxococcales</taxon>
        <taxon>Sorangiineae</taxon>
        <taxon>Pendulisporaceae</taxon>
        <taxon>Pendulispora</taxon>
    </lineage>
</organism>
<accession>A0ABZ2KU92</accession>
<dbReference type="InterPro" id="IPR016092">
    <property type="entry name" value="ATAP"/>
</dbReference>
<dbReference type="RefSeq" id="WP_394830928.1">
    <property type="nucleotide sequence ID" value="NZ_CP089929.1"/>
</dbReference>
<dbReference type="PROSITE" id="PS01152">
    <property type="entry name" value="HESB"/>
    <property type="match status" value="1"/>
</dbReference>
<dbReference type="Proteomes" id="UP001374803">
    <property type="component" value="Chromosome"/>
</dbReference>
<keyword evidence="3" id="KW-1185">Reference proteome</keyword>
<gene>
    <name evidence="2" type="primary">erpA</name>
    <name evidence="2" type="ORF">LVJ94_30915</name>
</gene>
<evidence type="ECO:0000313" key="3">
    <source>
        <dbReference type="Proteomes" id="UP001374803"/>
    </source>
</evidence>
<feature type="domain" description="Core" evidence="1">
    <location>
        <begin position="2"/>
        <end position="102"/>
    </location>
</feature>
<evidence type="ECO:0000259" key="1">
    <source>
        <dbReference type="Pfam" id="PF01521"/>
    </source>
</evidence>
<dbReference type="InterPro" id="IPR000361">
    <property type="entry name" value="ATAP_core_dom"/>
</dbReference>
<dbReference type="SUPFAM" id="SSF89360">
    <property type="entry name" value="HesB-like domain"/>
    <property type="match status" value="1"/>
</dbReference>
<reference evidence="2" key="1">
    <citation type="submission" date="2021-12" db="EMBL/GenBank/DDBJ databases">
        <title>Discovery of the Pendulisporaceae a myxobacterial family with distinct sporulation behavior and unique specialized metabolism.</title>
        <authorList>
            <person name="Garcia R."/>
            <person name="Popoff A."/>
            <person name="Bader C.D."/>
            <person name="Loehr J."/>
            <person name="Walesch S."/>
            <person name="Walt C."/>
            <person name="Boldt J."/>
            <person name="Bunk B."/>
            <person name="Haeckl F.J.F.P.J."/>
            <person name="Gunesch A.P."/>
            <person name="Birkelbach J."/>
            <person name="Nuebel U."/>
            <person name="Pietschmann T."/>
            <person name="Bach T."/>
            <person name="Mueller R."/>
        </authorList>
    </citation>
    <scope>NUCLEOTIDE SEQUENCE</scope>
    <source>
        <strain evidence="2">MSr11367</strain>
    </source>
</reference>
<dbReference type="NCBIfam" id="TIGR00049">
    <property type="entry name" value="iron-sulfur cluster assembly accessory protein"/>
    <property type="match status" value="1"/>
</dbReference>